<organism evidence="1 2">
    <name type="scientific">Fusarium oxysporum f. sp. raphani</name>
    <dbReference type="NCBI Taxonomy" id="96318"/>
    <lineage>
        <taxon>Eukaryota</taxon>
        <taxon>Fungi</taxon>
        <taxon>Dikarya</taxon>
        <taxon>Ascomycota</taxon>
        <taxon>Pezizomycotina</taxon>
        <taxon>Sordariomycetes</taxon>
        <taxon>Hypocreomycetidae</taxon>
        <taxon>Hypocreales</taxon>
        <taxon>Nectriaceae</taxon>
        <taxon>Fusarium</taxon>
        <taxon>Fusarium oxysporum species complex</taxon>
    </lineage>
</organism>
<proteinExistence type="predicted"/>
<evidence type="ECO:0000313" key="2">
    <source>
        <dbReference type="Proteomes" id="UP000693942"/>
    </source>
</evidence>
<sequence length="82" mass="9398">MEDDNGMIILIFHVVLLSVFDLNRKLVLQRLVNWEAGTLFGSQGAGSGFVGLLMVEGDHFAESWLKSGARSWERAWRFYDHR</sequence>
<dbReference type="AlphaFoldDB" id="A0A8J5PY19"/>
<accession>A0A8J5PY19</accession>
<dbReference type="EMBL" id="JAELUR010000010">
    <property type="protein sequence ID" value="KAG7426388.1"/>
    <property type="molecule type" value="Genomic_DNA"/>
</dbReference>
<comment type="caution">
    <text evidence="1">The sequence shown here is derived from an EMBL/GenBank/DDBJ whole genome shotgun (WGS) entry which is preliminary data.</text>
</comment>
<gene>
    <name evidence="1" type="ORF">Forpi1262_v012413</name>
</gene>
<evidence type="ECO:0000313" key="1">
    <source>
        <dbReference type="EMBL" id="KAG7426388.1"/>
    </source>
</evidence>
<name>A0A8J5PY19_FUSOX</name>
<protein>
    <submittedName>
        <fullName evidence="1">Uncharacterized protein</fullName>
    </submittedName>
</protein>
<dbReference type="Proteomes" id="UP000693942">
    <property type="component" value="Unassembled WGS sequence"/>
</dbReference>
<reference evidence="1" key="1">
    <citation type="submission" date="2021-04" db="EMBL/GenBank/DDBJ databases">
        <title>First draft genome resource for Brassicaceae pathogens Fusarium oxysporum f. sp. raphani and Fusarium oxysporum f. sp. rapae.</title>
        <authorList>
            <person name="Asai S."/>
        </authorList>
    </citation>
    <scope>NUCLEOTIDE SEQUENCE</scope>
    <source>
        <strain evidence="1">Tf1262</strain>
    </source>
</reference>